<proteinExistence type="predicted"/>
<keyword evidence="3" id="KW-1185">Reference proteome</keyword>
<protein>
    <submittedName>
        <fullName evidence="2">Uncharacterized protein</fullName>
    </submittedName>
</protein>
<feature type="transmembrane region" description="Helical" evidence="1">
    <location>
        <begin position="57"/>
        <end position="77"/>
    </location>
</feature>
<dbReference type="Proteomes" id="UP000549617">
    <property type="component" value="Unassembled WGS sequence"/>
</dbReference>
<keyword evidence="1" id="KW-1133">Transmembrane helix</keyword>
<evidence type="ECO:0000256" key="1">
    <source>
        <dbReference type="SAM" id="Phobius"/>
    </source>
</evidence>
<reference evidence="2 3" key="1">
    <citation type="submission" date="2020-08" db="EMBL/GenBank/DDBJ databases">
        <title>Genomic Encyclopedia of Type Strains, Phase IV (KMG-IV): sequencing the most valuable type-strain genomes for metagenomic binning, comparative biology and taxonomic classification.</title>
        <authorList>
            <person name="Goeker M."/>
        </authorList>
    </citation>
    <scope>NUCLEOTIDE SEQUENCE [LARGE SCALE GENOMIC DNA]</scope>
    <source>
        <strain evidence="2 3">DSM 25079</strain>
    </source>
</reference>
<evidence type="ECO:0000313" key="3">
    <source>
        <dbReference type="Proteomes" id="UP000549617"/>
    </source>
</evidence>
<evidence type="ECO:0000313" key="2">
    <source>
        <dbReference type="EMBL" id="MBB5684138.1"/>
    </source>
</evidence>
<dbReference type="EMBL" id="JACIJC010000001">
    <property type="protein sequence ID" value="MBB5684138.1"/>
    <property type="molecule type" value="Genomic_DNA"/>
</dbReference>
<sequence length="79" mass="9005">MNPFRHIYDWAAEPHWEANWRTLPLVLPILAFAVPLALAVAIGPLMLGPGSDSLIRIWGWAMWFWAICTGGWFFYIFGG</sequence>
<keyword evidence="1" id="KW-0472">Membrane</keyword>
<dbReference type="AlphaFoldDB" id="A0A7W9ECD0"/>
<organism evidence="2 3">
    <name type="scientific">Sphingobium boeckii</name>
    <dbReference type="NCBI Taxonomy" id="1082345"/>
    <lineage>
        <taxon>Bacteria</taxon>
        <taxon>Pseudomonadati</taxon>
        <taxon>Pseudomonadota</taxon>
        <taxon>Alphaproteobacteria</taxon>
        <taxon>Sphingomonadales</taxon>
        <taxon>Sphingomonadaceae</taxon>
        <taxon>Sphingobium</taxon>
    </lineage>
</organism>
<comment type="caution">
    <text evidence="2">The sequence shown here is derived from an EMBL/GenBank/DDBJ whole genome shotgun (WGS) entry which is preliminary data.</text>
</comment>
<keyword evidence="1" id="KW-0812">Transmembrane</keyword>
<gene>
    <name evidence="2" type="ORF">FHS49_000129</name>
</gene>
<feature type="transmembrane region" description="Helical" evidence="1">
    <location>
        <begin position="25"/>
        <end position="45"/>
    </location>
</feature>
<dbReference type="RefSeq" id="WP_184014392.1">
    <property type="nucleotide sequence ID" value="NZ_JACIJC010000001.1"/>
</dbReference>
<accession>A0A7W9ECD0</accession>
<name>A0A7W9ECD0_9SPHN</name>